<dbReference type="EMBL" id="JAKGUD010000015">
    <property type="protein sequence ID" value="MCF4143397.1"/>
    <property type="molecule type" value="Genomic_DNA"/>
</dbReference>
<keyword evidence="2" id="KW-1185">Reference proteome</keyword>
<sequence>MRERLCFDNDGVLRYLSYPSSITDYFISKAEILEKGLMDKLERDYLSKHDAVNHTARALTERGLAFVAAPLLHD</sequence>
<protein>
    <submittedName>
        <fullName evidence="1">Uncharacterized protein</fullName>
    </submittedName>
</protein>
<comment type="caution">
    <text evidence="1">The sequence shown here is derived from an EMBL/GenBank/DDBJ whole genome shotgun (WGS) entry which is preliminary data.</text>
</comment>
<dbReference type="RefSeq" id="WP_236100099.1">
    <property type="nucleotide sequence ID" value="NZ_JAKGUD010000015.1"/>
</dbReference>
<name>A0ABS9EQC5_9BACT</name>
<gene>
    <name evidence="1" type="ORF">L2W38_11300</name>
</gene>
<proteinExistence type="predicted"/>
<evidence type="ECO:0000313" key="2">
    <source>
        <dbReference type="Proteomes" id="UP001200430"/>
    </source>
</evidence>
<dbReference type="Proteomes" id="UP001200430">
    <property type="component" value="Unassembled WGS sequence"/>
</dbReference>
<evidence type="ECO:0000313" key="1">
    <source>
        <dbReference type="EMBL" id="MCF4143397.1"/>
    </source>
</evidence>
<reference evidence="1 2" key="1">
    <citation type="submission" date="2022-01" db="EMBL/GenBank/DDBJ databases">
        <title>Dethiosulfovibrio faecalis sp. nov., a novel proteolytic, non-sulfur-reducing bacterium isolated from a marine aquaculture solid waste bioreactor.</title>
        <authorList>
            <person name="Grabowski S."/>
            <person name="Apolinario E."/>
            <person name="Schneider N."/>
            <person name="Marshall C.W."/>
            <person name="Sowers K.R."/>
        </authorList>
    </citation>
    <scope>NUCLEOTIDE SEQUENCE [LARGE SCALE GENOMIC DNA]</scope>
    <source>
        <strain evidence="1 2">DSM 12537</strain>
    </source>
</reference>
<accession>A0ABS9EQC5</accession>
<organism evidence="1 2">
    <name type="scientific">Dethiosulfovibrio marinus</name>
    <dbReference type="NCBI Taxonomy" id="133532"/>
    <lineage>
        <taxon>Bacteria</taxon>
        <taxon>Thermotogati</taxon>
        <taxon>Synergistota</taxon>
        <taxon>Synergistia</taxon>
        <taxon>Synergistales</taxon>
        <taxon>Dethiosulfovibrionaceae</taxon>
        <taxon>Dethiosulfovibrio</taxon>
    </lineage>
</organism>